<feature type="domain" description="N-acetylmuramoyl-L-alanine amidase" evidence="1">
    <location>
        <begin position="23"/>
        <end position="76"/>
    </location>
</feature>
<organism evidence="2">
    <name type="scientific">hydrothermal vent metagenome</name>
    <dbReference type="NCBI Taxonomy" id="652676"/>
    <lineage>
        <taxon>unclassified sequences</taxon>
        <taxon>metagenomes</taxon>
        <taxon>ecological metagenomes</taxon>
    </lineage>
</organism>
<feature type="non-terminal residue" evidence="2">
    <location>
        <position position="1"/>
    </location>
</feature>
<dbReference type="EMBL" id="UOEK01000542">
    <property type="protein sequence ID" value="VAW09258.1"/>
    <property type="molecule type" value="Genomic_DNA"/>
</dbReference>
<dbReference type="GO" id="GO:0009253">
    <property type="term" value="P:peptidoglycan catabolic process"/>
    <property type="evidence" value="ECO:0007669"/>
    <property type="project" value="InterPro"/>
</dbReference>
<name>A0A3B0SUS0_9ZZZZ</name>
<proteinExistence type="predicted"/>
<accession>A0A3B0SUS0</accession>
<gene>
    <name evidence="2" type="ORF">MNBD_ACTINO02-989</name>
</gene>
<dbReference type="InterPro" id="IPR036505">
    <property type="entry name" value="Amidase/PGRP_sf"/>
</dbReference>
<dbReference type="Gene3D" id="3.40.80.10">
    <property type="entry name" value="Peptidoglycan recognition protein-like"/>
    <property type="match status" value="1"/>
</dbReference>
<dbReference type="CDD" id="cd06583">
    <property type="entry name" value="PGRP"/>
    <property type="match status" value="1"/>
</dbReference>
<dbReference type="AlphaFoldDB" id="A0A3B0SUS0"/>
<dbReference type="GO" id="GO:0008745">
    <property type="term" value="F:N-acetylmuramoyl-L-alanine amidase activity"/>
    <property type="evidence" value="ECO:0007669"/>
    <property type="project" value="InterPro"/>
</dbReference>
<evidence type="ECO:0000313" key="2">
    <source>
        <dbReference type="EMBL" id="VAW09258.1"/>
    </source>
</evidence>
<dbReference type="SUPFAM" id="SSF55846">
    <property type="entry name" value="N-acetylmuramoyl-L-alanine amidase-like"/>
    <property type="match status" value="1"/>
</dbReference>
<dbReference type="InterPro" id="IPR002502">
    <property type="entry name" value="Amidase_domain"/>
</dbReference>
<evidence type="ECO:0000259" key="1">
    <source>
        <dbReference type="Pfam" id="PF01510"/>
    </source>
</evidence>
<protein>
    <recommendedName>
        <fullName evidence="1">N-acetylmuramoyl-L-alanine amidase domain-containing protein</fullName>
    </recommendedName>
</protein>
<sequence>YEGRPIDAVGDTGTSYDPTGHFLIAAEGSFSEQGLPAAQLAAMAELLAWAAVTYNVDPSEMRGHKDWAPETSCPGNAVYAHIANGTLESMMRDAITRGVKQVRVVCSDAAKQYVKDLEATA</sequence>
<dbReference type="Pfam" id="PF01510">
    <property type="entry name" value="Amidase_2"/>
    <property type="match status" value="1"/>
</dbReference>
<reference evidence="2" key="1">
    <citation type="submission" date="2018-06" db="EMBL/GenBank/DDBJ databases">
        <authorList>
            <person name="Zhirakovskaya E."/>
        </authorList>
    </citation>
    <scope>NUCLEOTIDE SEQUENCE</scope>
</reference>